<comment type="caution">
    <text evidence="2">The sequence shown here is derived from an EMBL/GenBank/DDBJ whole genome shotgun (WGS) entry which is preliminary data.</text>
</comment>
<protein>
    <submittedName>
        <fullName evidence="2">Uncharacterized protein</fullName>
    </submittedName>
</protein>
<keyword evidence="3" id="KW-1185">Reference proteome</keyword>
<name>A0A448WL01_9PLAT</name>
<dbReference type="EMBL" id="CAAALY010021046">
    <property type="protein sequence ID" value="VEL14405.1"/>
    <property type="molecule type" value="Genomic_DNA"/>
</dbReference>
<dbReference type="AlphaFoldDB" id="A0A448WL01"/>
<sequence>MVLRMARLTDDGGETSGNVPRPQSYSVNDDAYNVLRTSYRIVAVDHDLVSFVDTNLISEQKNTSDIQMLKPKVGVVEGPHTEFPLVLITNPKRADLLMPHKEPTSLIATSTHIR</sequence>
<evidence type="ECO:0000313" key="3">
    <source>
        <dbReference type="Proteomes" id="UP000784294"/>
    </source>
</evidence>
<gene>
    <name evidence="2" type="ORF">PXEA_LOCUS7845</name>
</gene>
<dbReference type="Proteomes" id="UP000784294">
    <property type="component" value="Unassembled WGS sequence"/>
</dbReference>
<evidence type="ECO:0000313" key="2">
    <source>
        <dbReference type="EMBL" id="VEL14405.1"/>
    </source>
</evidence>
<reference evidence="2" key="1">
    <citation type="submission" date="2018-11" db="EMBL/GenBank/DDBJ databases">
        <authorList>
            <consortium name="Pathogen Informatics"/>
        </authorList>
    </citation>
    <scope>NUCLEOTIDE SEQUENCE</scope>
</reference>
<feature type="region of interest" description="Disordered" evidence="1">
    <location>
        <begin position="1"/>
        <end position="24"/>
    </location>
</feature>
<accession>A0A448WL01</accession>
<organism evidence="2 3">
    <name type="scientific">Protopolystoma xenopodis</name>
    <dbReference type="NCBI Taxonomy" id="117903"/>
    <lineage>
        <taxon>Eukaryota</taxon>
        <taxon>Metazoa</taxon>
        <taxon>Spiralia</taxon>
        <taxon>Lophotrochozoa</taxon>
        <taxon>Platyhelminthes</taxon>
        <taxon>Monogenea</taxon>
        <taxon>Polyopisthocotylea</taxon>
        <taxon>Polystomatidea</taxon>
        <taxon>Polystomatidae</taxon>
        <taxon>Protopolystoma</taxon>
    </lineage>
</organism>
<proteinExistence type="predicted"/>
<evidence type="ECO:0000256" key="1">
    <source>
        <dbReference type="SAM" id="MobiDB-lite"/>
    </source>
</evidence>
<dbReference type="OrthoDB" id="27234at2759"/>